<protein>
    <submittedName>
        <fullName evidence="1">9325_t:CDS:1</fullName>
    </submittedName>
</protein>
<comment type="caution">
    <text evidence="1">The sequence shown here is derived from an EMBL/GenBank/DDBJ whole genome shotgun (WGS) entry which is preliminary data.</text>
</comment>
<dbReference type="Proteomes" id="UP000789570">
    <property type="component" value="Unassembled WGS sequence"/>
</dbReference>
<feature type="non-terminal residue" evidence="1">
    <location>
        <position position="1"/>
    </location>
</feature>
<evidence type="ECO:0000313" key="2">
    <source>
        <dbReference type="Proteomes" id="UP000789570"/>
    </source>
</evidence>
<organism evidence="1 2">
    <name type="scientific">Funneliformis caledonium</name>
    <dbReference type="NCBI Taxonomy" id="1117310"/>
    <lineage>
        <taxon>Eukaryota</taxon>
        <taxon>Fungi</taxon>
        <taxon>Fungi incertae sedis</taxon>
        <taxon>Mucoromycota</taxon>
        <taxon>Glomeromycotina</taxon>
        <taxon>Glomeromycetes</taxon>
        <taxon>Glomerales</taxon>
        <taxon>Glomeraceae</taxon>
        <taxon>Funneliformis</taxon>
    </lineage>
</organism>
<gene>
    <name evidence="1" type="ORF">FCALED_LOCUS3012</name>
</gene>
<reference evidence="1" key="1">
    <citation type="submission" date="2021-06" db="EMBL/GenBank/DDBJ databases">
        <authorList>
            <person name="Kallberg Y."/>
            <person name="Tangrot J."/>
            <person name="Rosling A."/>
        </authorList>
    </citation>
    <scope>NUCLEOTIDE SEQUENCE</scope>
    <source>
        <strain evidence="1">UK204</strain>
    </source>
</reference>
<accession>A0A9N8WF67</accession>
<dbReference type="AlphaFoldDB" id="A0A9N8WF67"/>
<dbReference type="EMBL" id="CAJVPQ010000502">
    <property type="protein sequence ID" value="CAG8487103.1"/>
    <property type="molecule type" value="Genomic_DNA"/>
</dbReference>
<sequence>KLPYWKEKLKTLPRNSCSSLTIIYISKYVLLDNSSKDFLHLLNSCQLSEDRFIKICWTIASPSKRTEMFFPVPFTDTGWSSSFWKETDL</sequence>
<name>A0A9N8WF67_9GLOM</name>
<keyword evidence="2" id="KW-1185">Reference proteome</keyword>
<evidence type="ECO:0000313" key="1">
    <source>
        <dbReference type="EMBL" id="CAG8487103.1"/>
    </source>
</evidence>
<proteinExistence type="predicted"/>